<gene>
    <name evidence="1" type="ORF">FYJ29_08565</name>
</gene>
<keyword evidence="2" id="KW-1185">Reference proteome</keyword>
<protein>
    <submittedName>
        <fullName evidence="1">Uncharacterized protein</fullName>
    </submittedName>
</protein>
<evidence type="ECO:0000313" key="2">
    <source>
        <dbReference type="Proteomes" id="UP000483362"/>
    </source>
</evidence>
<comment type="caution">
    <text evidence="1">The sequence shown here is derived from an EMBL/GenBank/DDBJ whole genome shotgun (WGS) entry which is preliminary data.</text>
</comment>
<evidence type="ECO:0000313" key="1">
    <source>
        <dbReference type="EMBL" id="MSS17804.1"/>
    </source>
</evidence>
<dbReference type="EMBL" id="VULT01000012">
    <property type="protein sequence ID" value="MSS17804.1"/>
    <property type="molecule type" value="Genomic_DNA"/>
</dbReference>
<accession>A0A6L5XF04</accession>
<proteinExistence type="predicted"/>
<reference evidence="1 2" key="1">
    <citation type="submission" date="2019-08" db="EMBL/GenBank/DDBJ databases">
        <title>In-depth cultivation of the pig gut microbiome towards novel bacterial diversity and tailored functional studies.</title>
        <authorList>
            <person name="Wylensek D."/>
            <person name="Hitch T.C.A."/>
            <person name="Clavel T."/>
        </authorList>
    </citation>
    <scope>NUCLEOTIDE SEQUENCE [LARGE SCALE GENOMIC DNA]</scope>
    <source>
        <strain evidence="1 2">Oil-RF-744-WCA-WT-10</strain>
    </source>
</reference>
<sequence>MAATLQSQLESLMFSSQIPDIVIGTSDDNEVEVCLDCRDHTIFSALHFPYERSVKIHDLHLVIEYYLRDRSISLDEFQLRSATNGTQQILATFQVLYLEQHFTGDIGEFLRNNFLTTMAAKLTSPKATEFLHFFIEANAQEEITYQVVASVYGGEPRIYTLREECGVSGSNRIKTVQLTCEMLTGIVESPAHGRPREAITLHAYSVHAGQRAFTFYVQDHEPPLSLYFRNAFNVYERCDLQAVTTHKPKSDRSIAVTHRLSTFYNQQNEKQYEVETAGLTMEQARWIEQLFYSHDVRIATRRTDFSEDDFENYNPQYMPIVLITDFTCEIHDEEGELNTVKFTYQYQDRRTYLPTDYLSVDHDRIFTAPFNPTYN</sequence>
<dbReference type="AlphaFoldDB" id="A0A6L5XF04"/>
<name>A0A6L5XF04_9BACT</name>
<organism evidence="1 2">
    <name type="scientific">Sodaliphilus pleomorphus</name>
    <dbReference type="NCBI Taxonomy" id="2606626"/>
    <lineage>
        <taxon>Bacteria</taxon>
        <taxon>Pseudomonadati</taxon>
        <taxon>Bacteroidota</taxon>
        <taxon>Bacteroidia</taxon>
        <taxon>Bacteroidales</taxon>
        <taxon>Muribaculaceae</taxon>
        <taxon>Sodaliphilus</taxon>
    </lineage>
</organism>
<dbReference type="RefSeq" id="WP_154326480.1">
    <property type="nucleotide sequence ID" value="NZ_CP045696.1"/>
</dbReference>
<dbReference type="Proteomes" id="UP000483362">
    <property type="component" value="Unassembled WGS sequence"/>
</dbReference>